<evidence type="ECO:0000259" key="1">
    <source>
        <dbReference type="Pfam" id="PF03732"/>
    </source>
</evidence>
<protein>
    <submittedName>
        <fullName evidence="2">RING-H2 finger protein ATL63</fullName>
    </submittedName>
</protein>
<dbReference type="EMBL" id="SMMG02000004">
    <property type="protein sequence ID" value="KAA3476989.1"/>
    <property type="molecule type" value="Genomic_DNA"/>
</dbReference>
<dbReference type="Proteomes" id="UP000325315">
    <property type="component" value="Unassembled WGS sequence"/>
</dbReference>
<organism evidence="2 3">
    <name type="scientific">Gossypium australe</name>
    <dbReference type="NCBI Taxonomy" id="47621"/>
    <lineage>
        <taxon>Eukaryota</taxon>
        <taxon>Viridiplantae</taxon>
        <taxon>Streptophyta</taxon>
        <taxon>Embryophyta</taxon>
        <taxon>Tracheophyta</taxon>
        <taxon>Spermatophyta</taxon>
        <taxon>Magnoliopsida</taxon>
        <taxon>eudicotyledons</taxon>
        <taxon>Gunneridae</taxon>
        <taxon>Pentapetalae</taxon>
        <taxon>rosids</taxon>
        <taxon>malvids</taxon>
        <taxon>Malvales</taxon>
        <taxon>Malvaceae</taxon>
        <taxon>Malvoideae</taxon>
        <taxon>Gossypium</taxon>
    </lineage>
</organism>
<name>A0A5B6W500_9ROSI</name>
<evidence type="ECO:0000313" key="3">
    <source>
        <dbReference type="Proteomes" id="UP000325315"/>
    </source>
</evidence>
<accession>A0A5B6W500</accession>
<proteinExistence type="predicted"/>
<feature type="domain" description="Retrotransposon gag" evidence="1">
    <location>
        <begin position="45"/>
        <end position="99"/>
    </location>
</feature>
<dbReference type="PANTHER" id="PTHR33223">
    <property type="entry name" value="CCHC-TYPE DOMAIN-CONTAINING PROTEIN"/>
    <property type="match status" value="1"/>
</dbReference>
<dbReference type="OrthoDB" id="1417698at2759"/>
<keyword evidence="3" id="KW-1185">Reference proteome</keyword>
<dbReference type="InterPro" id="IPR005162">
    <property type="entry name" value="Retrotrans_gag_dom"/>
</dbReference>
<comment type="caution">
    <text evidence="2">The sequence shown here is derived from an EMBL/GenBank/DDBJ whole genome shotgun (WGS) entry which is preliminary data.</text>
</comment>
<dbReference type="AlphaFoldDB" id="A0A5B6W500"/>
<evidence type="ECO:0000313" key="2">
    <source>
        <dbReference type="EMBL" id="KAA3476989.1"/>
    </source>
</evidence>
<gene>
    <name evidence="2" type="ORF">EPI10_010912</name>
</gene>
<reference evidence="3" key="1">
    <citation type="journal article" date="2019" name="Plant Biotechnol. J.">
        <title>Genome sequencing of the Australian wild diploid species Gossypium australe highlights disease resistance and delayed gland morphogenesis.</title>
        <authorList>
            <person name="Cai Y."/>
            <person name="Cai X."/>
            <person name="Wang Q."/>
            <person name="Wang P."/>
            <person name="Zhang Y."/>
            <person name="Cai C."/>
            <person name="Xu Y."/>
            <person name="Wang K."/>
            <person name="Zhou Z."/>
            <person name="Wang C."/>
            <person name="Geng S."/>
            <person name="Li B."/>
            <person name="Dong Q."/>
            <person name="Hou Y."/>
            <person name="Wang H."/>
            <person name="Ai P."/>
            <person name="Liu Z."/>
            <person name="Yi F."/>
            <person name="Sun M."/>
            <person name="An G."/>
            <person name="Cheng J."/>
            <person name="Zhang Y."/>
            <person name="Shi Q."/>
            <person name="Xie Y."/>
            <person name="Shi X."/>
            <person name="Chang Y."/>
            <person name="Huang F."/>
            <person name="Chen Y."/>
            <person name="Hong S."/>
            <person name="Mi L."/>
            <person name="Sun Q."/>
            <person name="Zhang L."/>
            <person name="Zhou B."/>
            <person name="Peng R."/>
            <person name="Zhang X."/>
            <person name="Liu F."/>
        </authorList>
    </citation>
    <scope>NUCLEOTIDE SEQUENCE [LARGE SCALE GENOMIC DNA]</scope>
    <source>
        <strain evidence="3">cv. PA1801</strain>
    </source>
</reference>
<sequence length="108" mass="12596">MVDLLLTVYDYIMPTLTKAKSSIIRPNIAANNFEIKSNTIQMVQQLFPFSLRNKAKQWLNSLSRGSITTWAQMTEKFLLKYFRPAKIAKLRNEISSFAQFDLERLYNA</sequence>
<dbReference type="Pfam" id="PF03732">
    <property type="entry name" value="Retrotrans_gag"/>
    <property type="match status" value="1"/>
</dbReference>
<dbReference type="PANTHER" id="PTHR33223:SF11">
    <property type="entry name" value="ELEMENT PROTEIN, PUTATIVE-RELATED"/>
    <property type="match status" value="1"/>
</dbReference>